<dbReference type="RefSeq" id="WP_249658781.1">
    <property type="nucleotide sequence ID" value="NZ_JAMFMA010000005.1"/>
</dbReference>
<dbReference type="EMBL" id="JAMFMA010000005">
    <property type="protein sequence ID" value="MCL6275592.1"/>
    <property type="molecule type" value="Genomic_DNA"/>
</dbReference>
<keyword evidence="1" id="KW-0732">Signal</keyword>
<keyword evidence="3" id="KW-1185">Reference proteome</keyword>
<evidence type="ECO:0000313" key="2">
    <source>
        <dbReference type="EMBL" id="MCL6275592.1"/>
    </source>
</evidence>
<organism evidence="2 3">
    <name type="scientific">Flagellimonas spongiicola</name>
    <dbReference type="NCBI Taxonomy" id="2942208"/>
    <lineage>
        <taxon>Bacteria</taxon>
        <taxon>Pseudomonadati</taxon>
        <taxon>Bacteroidota</taxon>
        <taxon>Flavobacteriia</taxon>
        <taxon>Flavobacteriales</taxon>
        <taxon>Flavobacteriaceae</taxon>
        <taxon>Flagellimonas</taxon>
    </lineage>
</organism>
<proteinExistence type="predicted"/>
<dbReference type="Proteomes" id="UP001203607">
    <property type="component" value="Unassembled WGS sequence"/>
</dbReference>
<evidence type="ECO:0000256" key="1">
    <source>
        <dbReference type="SAM" id="SignalP"/>
    </source>
</evidence>
<feature type="signal peptide" evidence="1">
    <location>
        <begin position="1"/>
        <end position="20"/>
    </location>
</feature>
<protein>
    <submittedName>
        <fullName evidence="2">Uncharacterized protein</fullName>
    </submittedName>
</protein>
<accession>A0ABT0PW44</accession>
<dbReference type="PROSITE" id="PS51257">
    <property type="entry name" value="PROKAR_LIPOPROTEIN"/>
    <property type="match status" value="1"/>
</dbReference>
<comment type="caution">
    <text evidence="2">The sequence shown here is derived from an EMBL/GenBank/DDBJ whole genome shotgun (WGS) entry which is preliminary data.</text>
</comment>
<reference evidence="2 3" key="1">
    <citation type="submission" date="2022-05" db="EMBL/GenBank/DDBJ databases">
        <authorList>
            <person name="Park J.-S."/>
        </authorList>
    </citation>
    <scope>NUCLEOTIDE SEQUENCE [LARGE SCALE GENOMIC DNA]</scope>
    <source>
        <strain evidence="2 3">2012CJ35-5</strain>
    </source>
</reference>
<name>A0ABT0PW44_9FLAO</name>
<sequence length="427" mass="46385">MKNYRIYALLLMVLLGIACETDDKVTIDVQETVTSGAILRTLSSSGELDMFNTASALTFSIQEQDDQGGALLDRVEVTVSYVDNNGTPDESIVNAALATIPASEFGSTEGLPSFDYTVTLAEILSAAGVNLNQVLPGDQFVLDMELFTTDGRSFKNDDTTGNVSGGSFFSSPYQYTFSTDDGIEFEVDDVNANEVSLTNPNFDYSVEITINDGNDQALLETLNVYRAFVDRSIGDGETSRSEEEALFATFTIADLDIAEGISSLDYVITLDDLYGPNLTFDDLGVNDEFQLRYEIVTADGRIVTTDENETEYYRAVFVTECVQLNADAPYPGEYTVNFFDSYGDGWDGAFFTVNIDGVDIEDLTLEAGDNGTANFTIPDGATTFMLTYTSGNFENEHTFTILDPNGNTSASGGPFIPVGEVVLQVCE</sequence>
<gene>
    <name evidence="2" type="ORF">M3P19_16375</name>
</gene>
<evidence type="ECO:0000313" key="3">
    <source>
        <dbReference type="Proteomes" id="UP001203607"/>
    </source>
</evidence>
<feature type="chain" id="PRO_5045405405" evidence="1">
    <location>
        <begin position="21"/>
        <end position="427"/>
    </location>
</feature>